<protein>
    <submittedName>
        <fullName evidence="1">Uncharacterized protein</fullName>
    </submittedName>
</protein>
<dbReference type="RefSeq" id="YP_010668221.1">
    <property type="nucleotide sequence ID" value="NC_070955.1"/>
</dbReference>
<dbReference type="GeneID" id="77944364"/>
<organism evidence="1 2">
    <name type="scientific">Burkholderia phage BgManors32</name>
    <dbReference type="NCBI Taxonomy" id="2894335"/>
    <lineage>
        <taxon>Viruses</taxon>
        <taxon>Duplodnaviria</taxon>
        <taxon>Heunggongvirae</taxon>
        <taxon>Uroviricota</taxon>
        <taxon>Caudoviricetes</taxon>
        <taxon>Bigmanorsvirus</taxon>
        <taxon>Bigmanorsvirus bgmanors32</taxon>
    </lineage>
</organism>
<proteinExistence type="predicted"/>
<name>A0AAE8YF76_9CAUD</name>
<dbReference type="Proteomes" id="UP000828188">
    <property type="component" value="Segment"/>
</dbReference>
<dbReference type="EMBL" id="OK665842">
    <property type="protein sequence ID" value="UEW68619.1"/>
    <property type="molecule type" value="Genomic_DNA"/>
</dbReference>
<accession>A0AAE8YF76</accession>
<evidence type="ECO:0000313" key="1">
    <source>
        <dbReference type="EMBL" id="UEW68619.1"/>
    </source>
</evidence>
<keyword evidence="2" id="KW-1185">Reference proteome</keyword>
<sequence length="152" mass="16574">MKAMTLLVYIATVTTVSHAATVENQADSSTEGRLAFTAAGNVQAGDIIDSSKLYSILYANTKCDLPIANADNLWHAEELYGNKLVDACWGMPLSPLRDKFVSVNKFGNVSHGSIYGYKKVRILINGSARVIGPAISDDEYQKRVAAYQNEVR</sequence>
<dbReference type="KEGG" id="vg:77944364"/>
<reference evidence="1" key="1">
    <citation type="submission" date="2021-10" db="EMBL/GenBank/DDBJ databases">
        <authorList>
            <person name="Gelman D."/>
            <person name="Alkalay-Oren S."/>
            <person name="Coppenhagen-Glazer S."/>
            <person name="Hazan R."/>
        </authorList>
    </citation>
    <scope>NUCLEOTIDE SEQUENCE</scope>
</reference>
<evidence type="ECO:0000313" key="2">
    <source>
        <dbReference type="Proteomes" id="UP000828188"/>
    </source>
</evidence>